<sequence>MAALELQLADAAGVTVWRVGRAPDPWAWIDHQYAGKARWDDPAVTFRTIYAADSLFGCYTELLAYARPDRNDDGSDLLASIDEDPKDAADFPVPPAGSIERHWVTGRMVGTASLDGTYVDVRAAATVAALRPRYLTYARTLGFDDFDAAALKRAHPRELTHRLTVDFYAMTRSDGTPTLDGVHFGSRHGDDLALWAIYERPGDDPSSHRFRQQDAHLVREDDDELLRAMRLHGLTWRH</sequence>
<gene>
    <name evidence="1" type="ORF">F6B42_03705</name>
</gene>
<dbReference type="Proteomes" id="UP000327039">
    <property type="component" value="Unassembled WGS sequence"/>
</dbReference>
<proteinExistence type="predicted"/>
<dbReference type="AlphaFoldDB" id="A0A5J5IV84"/>
<name>A0A5J5IV84_9MICO</name>
<dbReference type="EMBL" id="VYRZ01000001">
    <property type="protein sequence ID" value="KAA9089589.1"/>
    <property type="molecule type" value="Genomic_DNA"/>
</dbReference>
<dbReference type="RefSeq" id="WP_150418220.1">
    <property type="nucleotide sequence ID" value="NZ_VYRZ01000001.1"/>
</dbReference>
<protein>
    <submittedName>
        <fullName evidence="1">RES domain-containing protein</fullName>
    </submittedName>
</protein>
<evidence type="ECO:0000313" key="2">
    <source>
        <dbReference type="Proteomes" id="UP000327039"/>
    </source>
</evidence>
<keyword evidence="2" id="KW-1185">Reference proteome</keyword>
<dbReference type="OrthoDB" id="4722229at2"/>
<evidence type="ECO:0000313" key="1">
    <source>
        <dbReference type="EMBL" id="KAA9089589.1"/>
    </source>
</evidence>
<reference evidence="2" key="1">
    <citation type="submission" date="2019-09" db="EMBL/GenBank/DDBJ databases">
        <title>Mumia zhuanghuii sp. nov. isolated from the intestinal contents of plateau pika (Ochotona curzoniae) in the Qinghai-Tibet plateau of China.</title>
        <authorList>
            <person name="Tian Z."/>
        </authorList>
    </citation>
    <scope>NUCLEOTIDE SEQUENCE [LARGE SCALE GENOMIC DNA]</scope>
    <source>
        <strain evidence="2">DSM 25564</strain>
    </source>
</reference>
<accession>A0A5J5IV84</accession>
<comment type="caution">
    <text evidence="1">The sequence shown here is derived from an EMBL/GenBank/DDBJ whole genome shotgun (WGS) entry which is preliminary data.</text>
</comment>
<organism evidence="1 2">
    <name type="scientific">Microbacterium radiodurans</name>
    <dbReference type="NCBI Taxonomy" id="661398"/>
    <lineage>
        <taxon>Bacteria</taxon>
        <taxon>Bacillati</taxon>
        <taxon>Actinomycetota</taxon>
        <taxon>Actinomycetes</taxon>
        <taxon>Micrococcales</taxon>
        <taxon>Microbacteriaceae</taxon>
        <taxon>Microbacterium</taxon>
    </lineage>
</organism>